<protein>
    <submittedName>
        <fullName evidence="1">UDP-N-acetylglucosamine 1-carboxyvinyltransferase</fullName>
        <ecNumber evidence="1">2.5.1.7</ecNumber>
    </submittedName>
</protein>
<dbReference type="GO" id="GO:0008760">
    <property type="term" value="F:UDP-N-acetylglucosamine 1-carboxyvinyltransferase activity"/>
    <property type="evidence" value="ECO:0007669"/>
    <property type="project" value="UniProtKB-EC"/>
</dbReference>
<dbReference type="Gene3D" id="3.65.10.10">
    <property type="entry name" value="Enolpyruvate transferase domain"/>
    <property type="match status" value="2"/>
</dbReference>
<dbReference type="InterPro" id="IPR013792">
    <property type="entry name" value="RNA3'P_cycl/enolpyr_Trfase_a/b"/>
</dbReference>
<dbReference type="InterPro" id="IPR036968">
    <property type="entry name" value="Enolpyruvate_Tfrase_sf"/>
</dbReference>
<accession>A0A380DY72</accession>
<dbReference type="SUPFAM" id="SSF55205">
    <property type="entry name" value="EPT/RTPC-like"/>
    <property type="match status" value="1"/>
</dbReference>
<name>A0A380DY72_STAAU</name>
<dbReference type="Proteomes" id="UP000255091">
    <property type="component" value="Unassembled WGS sequence"/>
</dbReference>
<organism evidence="1 2">
    <name type="scientific">Staphylococcus aureus</name>
    <dbReference type="NCBI Taxonomy" id="1280"/>
    <lineage>
        <taxon>Bacteria</taxon>
        <taxon>Bacillati</taxon>
        <taxon>Bacillota</taxon>
        <taxon>Bacilli</taxon>
        <taxon>Bacillales</taxon>
        <taxon>Staphylococcaceae</taxon>
        <taxon>Staphylococcus</taxon>
    </lineage>
</organism>
<proteinExistence type="predicted"/>
<gene>
    <name evidence="1" type="primary">murZ_3</name>
    <name evidence="1" type="ORF">NCTC6133_02888</name>
</gene>
<dbReference type="EMBL" id="UHAP01000001">
    <property type="protein sequence ID" value="SUK57862.1"/>
    <property type="molecule type" value="Genomic_DNA"/>
</dbReference>
<dbReference type="AlphaFoldDB" id="A0A380DY72"/>
<evidence type="ECO:0000313" key="2">
    <source>
        <dbReference type="Proteomes" id="UP000255091"/>
    </source>
</evidence>
<evidence type="ECO:0000313" key="1">
    <source>
        <dbReference type="EMBL" id="SUK57862.1"/>
    </source>
</evidence>
<keyword evidence="1" id="KW-0808">Transferase</keyword>
<reference evidence="1 2" key="1">
    <citation type="submission" date="2018-06" db="EMBL/GenBank/DDBJ databases">
        <authorList>
            <consortium name="Pathogen Informatics"/>
            <person name="Doyle S."/>
        </authorList>
    </citation>
    <scope>NUCLEOTIDE SEQUENCE [LARGE SCALE GENOMIC DNA]</scope>
    <source>
        <strain evidence="1 2">NCTC6133</strain>
    </source>
</reference>
<sequence>MAQEVIKIRGGRTLNGEVNISGAKNSAVAIISCNIISSRTCEIRRVTANL</sequence>
<dbReference type="EC" id="2.5.1.7" evidence="1"/>